<dbReference type="Proteomes" id="UP001211249">
    <property type="component" value="Unassembled WGS sequence"/>
</dbReference>
<dbReference type="EMBL" id="JAQMUC010000070">
    <property type="protein sequence ID" value="MDB9536736.1"/>
    <property type="molecule type" value="Genomic_DNA"/>
</dbReference>
<proteinExistence type="predicted"/>
<sequence>MLKFDRWLSFVFAHKDPEFWHLIIDTAESCGFEYIGAVPQKNGQTSFKKRQNPFTVLSGQLIINFRKVRSPKAIMKANLGMDIAEIVIQTIEGIIAKNDGATLELNDELIIKGLELGFLDLLKKEYSDLTPILLGNFDYDEKTELFTLKKDAKFKSHIDVKLRIKYYLISYLRRMEREKKNPNFDQIVLHLLPLLKNGTTPEDQTILSVLEDIGERMGENSWKLKKEGQLSLF</sequence>
<organism evidence="1 2">
    <name type="scientific">Dolichospermum planctonicum CS-1226</name>
    <dbReference type="NCBI Taxonomy" id="3021751"/>
    <lineage>
        <taxon>Bacteria</taxon>
        <taxon>Bacillati</taxon>
        <taxon>Cyanobacteriota</taxon>
        <taxon>Cyanophyceae</taxon>
        <taxon>Nostocales</taxon>
        <taxon>Aphanizomenonaceae</taxon>
        <taxon>Dolichospermum</taxon>
        <taxon>Dolichospermum planctonicum</taxon>
    </lineage>
</organism>
<gene>
    <name evidence="1" type="ORF">PN451_13025</name>
</gene>
<comment type="caution">
    <text evidence="1">The sequence shown here is derived from an EMBL/GenBank/DDBJ whole genome shotgun (WGS) entry which is preliminary data.</text>
</comment>
<reference evidence="1 2" key="1">
    <citation type="submission" date="2023-01" db="EMBL/GenBank/DDBJ databases">
        <title>Genomes from the Australian National Cyanobacteria Reference Collection.</title>
        <authorList>
            <person name="Willis A."/>
            <person name="Lee E.M.F."/>
        </authorList>
    </citation>
    <scope>NUCLEOTIDE SEQUENCE [LARGE SCALE GENOMIC DNA]</scope>
    <source>
        <strain evidence="1 2">CS-1226</strain>
    </source>
</reference>
<accession>A0ABT5AJV2</accession>
<evidence type="ECO:0000313" key="2">
    <source>
        <dbReference type="Proteomes" id="UP001211249"/>
    </source>
</evidence>
<keyword evidence="2" id="KW-1185">Reference proteome</keyword>
<name>A0ABT5AJV2_9CYAN</name>
<protein>
    <submittedName>
        <fullName evidence="1">Uncharacterized protein</fullName>
    </submittedName>
</protein>
<evidence type="ECO:0000313" key="1">
    <source>
        <dbReference type="EMBL" id="MDB9536736.1"/>
    </source>
</evidence>